<evidence type="ECO:0000313" key="3">
    <source>
        <dbReference type="EMBL" id="EGZ05554.1"/>
    </source>
</evidence>
<protein>
    <submittedName>
        <fullName evidence="3">Uncharacterized protein</fullName>
    </submittedName>
</protein>
<accession>G5AG42</accession>
<evidence type="ECO:0000256" key="2">
    <source>
        <dbReference type="SAM" id="Phobius"/>
    </source>
</evidence>
<name>G5AG42_PHYSP</name>
<dbReference type="EMBL" id="JH159166">
    <property type="protein sequence ID" value="EGZ05554.1"/>
    <property type="molecule type" value="Genomic_DNA"/>
</dbReference>
<keyword evidence="4" id="KW-1185">Reference proteome</keyword>
<dbReference type="AlphaFoldDB" id="G5AG42"/>
<sequence length="377" mass="42075">METVTVVVEWCLWHSLFVLKIVWWVLRNHWPAVLLVLIGAVGGVITRPLWSIAGRLIGAAFRFVFKWLTLLKVCVRRYRRFVNGPSVQGRPSAERRWKAFEAIWATPMVVLEARGEHKDGLGWLLYKWLDAYHALRCVFLPDVLELGGESTVKYWRGSRAECRRSVDRACCVDRGLGAFLTLATYAAFYTVIYVYDLAEKACQGTVGVGVLRLALNYMLADGGLTADGGLSPDAVVMQWSCVVAASGVRSPAKMAEESYADWLRDVEELQQAERLSEAFWCADGCVGKPKPVRTLSGLRAEQRALRAKTKTTKEEEDARRGRRVSVGEDVPSGNGGHRLGYGRSRPPAASQSARGLLLEDQLFEDQLTEQSSDFSED</sequence>
<dbReference type="InParanoid" id="G5AG42"/>
<dbReference type="RefSeq" id="XP_009539085.1">
    <property type="nucleotide sequence ID" value="XM_009540790.1"/>
</dbReference>
<dbReference type="Proteomes" id="UP000002640">
    <property type="component" value="Unassembled WGS sequence"/>
</dbReference>
<dbReference type="KEGG" id="psoj:PHYSODRAFT_534004"/>
<evidence type="ECO:0000256" key="1">
    <source>
        <dbReference type="SAM" id="MobiDB-lite"/>
    </source>
</evidence>
<dbReference type="GeneID" id="20661934"/>
<organism evidence="3 4">
    <name type="scientific">Phytophthora sojae (strain P6497)</name>
    <name type="common">Soybean stem and root rot agent</name>
    <name type="synonym">Phytophthora megasperma f. sp. glycines</name>
    <dbReference type="NCBI Taxonomy" id="1094619"/>
    <lineage>
        <taxon>Eukaryota</taxon>
        <taxon>Sar</taxon>
        <taxon>Stramenopiles</taxon>
        <taxon>Oomycota</taxon>
        <taxon>Peronosporomycetes</taxon>
        <taxon>Peronosporales</taxon>
        <taxon>Peronosporaceae</taxon>
        <taxon>Phytophthora</taxon>
    </lineage>
</organism>
<keyword evidence="2" id="KW-0472">Membrane</keyword>
<feature type="transmembrane region" description="Helical" evidence="2">
    <location>
        <begin position="6"/>
        <end position="26"/>
    </location>
</feature>
<reference evidence="3 4" key="1">
    <citation type="journal article" date="2006" name="Science">
        <title>Phytophthora genome sequences uncover evolutionary origins and mechanisms of pathogenesis.</title>
        <authorList>
            <person name="Tyler B.M."/>
            <person name="Tripathy S."/>
            <person name="Zhang X."/>
            <person name="Dehal P."/>
            <person name="Jiang R.H."/>
            <person name="Aerts A."/>
            <person name="Arredondo F.D."/>
            <person name="Baxter L."/>
            <person name="Bensasson D."/>
            <person name="Beynon J.L."/>
            <person name="Chapman J."/>
            <person name="Damasceno C.M."/>
            <person name="Dorrance A.E."/>
            <person name="Dou D."/>
            <person name="Dickerman A.W."/>
            <person name="Dubchak I.L."/>
            <person name="Garbelotto M."/>
            <person name="Gijzen M."/>
            <person name="Gordon S.G."/>
            <person name="Govers F."/>
            <person name="Grunwald N.J."/>
            <person name="Huang W."/>
            <person name="Ivors K.L."/>
            <person name="Jones R.W."/>
            <person name="Kamoun S."/>
            <person name="Krampis K."/>
            <person name="Lamour K.H."/>
            <person name="Lee M.K."/>
            <person name="McDonald W.H."/>
            <person name="Medina M."/>
            <person name="Meijer H.J."/>
            <person name="Nordberg E.K."/>
            <person name="Maclean D.J."/>
            <person name="Ospina-Giraldo M.D."/>
            <person name="Morris P.F."/>
            <person name="Phuntumart V."/>
            <person name="Putnam N.H."/>
            <person name="Rash S."/>
            <person name="Rose J.K."/>
            <person name="Sakihama Y."/>
            <person name="Salamov A.A."/>
            <person name="Savidor A."/>
            <person name="Scheuring C.F."/>
            <person name="Smith B.M."/>
            <person name="Sobral B.W."/>
            <person name="Terry A."/>
            <person name="Torto-Alalibo T.A."/>
            <person name="Win J."/>
            <person name="Xu Z."/>
            <person name="Zhang H."/>
            <person name="Grigoriev I.V."/>
            <person name="Rokhsar D.S."/>
            <person name="Boore J.L."/>
        </authorList>
    </citation>
    <scope>NUCLEOTIDE SEQUENCE [LARGE SCALE GENOMIC DNA]</scope>
    <source>
        <strain evidence="3 4">P6497</strain>
    </source>
</reference>
<gene>
    <name evidence="3" type="ORF">PHYSODRAFT_534004</name>
</gene>
<keyword evidence="2" id="KW-0812">Transmembrane</keyword>
<keyword evidence="2" id="KW-1133">Transmembrane helix</keyword>
<proteinExistence type="predicted"/>
<feature type="transmembrane region" description="Helical" evidence="2">
    <location>
        <begin position="33"/>
        <end position="50"/>
    </location>
</feature>
<evidence type="ECO:0000313" key="4">
    <source>
        <dbReference type="Proteomes" id="UP000002640"/>
    </source>
</evidence>
<feature type="region of interest" description="Disordered" evidence="1">
    <location>
        <begin position="305"/>
        <end position="355"/>
    </location>
</feature>